<gene>
    <name evidence="1" type="ORF">LMG7974_01629</name>
</gene>
<evidence type="ECO:0000313" key="1">
    <source>
        <dbReference type="EMBL" id="CAD7289552.1"/>
    </source>
</evidence>
<name>A0ABM8Q9M4_9BACT</name>
<reference evidence="1 2" key="1">
    <citation type="submission" date="2020-11" db="EMBL/GenBank/DDBJ databases">
        <authorList>
            <person name="Peeters C."/>
        </authorList>
    </citation>
    <scope>NUCLEOTIDE SEQUENCE [LARGE SCALE GENOMIC DNA]</scope>
    <source>
        <strain evidence="1 2">LMG 7974</strain>
    </source>
</reference>
<proteinExistence type="predicted"/>
<keyword evidence="2" id="KW-1185">Reference proteome</keyword>
<dbReference type="Proteomes" id="UP000789803">
    <property type="component" value="Unassembled WGS sequence"/>
</dbReference>
<accession>A0ABM8Q9M4</accession>
<dbReference type="RefSeq" id="WP_229933407.1">
    <property type="nucleotide sequence ID" value="NZ_CAJHOF010000018.1"/>
</dbReference>
<organism evidence="1 2">
    <name type="scientific">Campylobacter majalis</name>
    <dbReference type="NCBI Taxonomy" id="2790656"/>
    <lineage>
        <taxon>Bacteria</taxon>
        <taxon>Pseudomonadati</taxon>
        <taxon>Campylobacterota</taxon>
        <taxon>Epsilonproteobacteria</taxon>
        <taxon>Campylobacterales</taxon>
        <taxon>Campylobacteraceae</taxon>
        <taxon>Campylobacter</taxon>
    </lineage>
</organism>
<protein>
    <submittedName>
        <fullName evidence="1">Uncharacterized protein</fullName>
    </submittedName>
</protein>
<comment type="caution">
    <text evidence="1">The sequence shown here is derived from an EMBL/GenBank/DDBJ whole genome shotgun (WGS) entry which is preliminary data.</text>
</comment>
<dbReference type="EMBL" id="CAJHOF010000018">
    <property type="protein sequence ID" value="CAD7289552.1"/>
    <property type="molecule type" value="Genomic_DNA"/>
</dbReference>
<sequence length="66" mass="7746">MQKIVQKTLFKRVKVAKYRYIYGSKARFWDKFYYKNVDGFIVSRVGNEVVDVGAQDECSKTSVKDN</sequence>
<evidence type="ECO:0000313" key="2">
    <source>
        <dbReference type="Proteomes" id="UP000789803"/>
    </source>
</evidence>